<dbReference type="RefSeq" id="XP_006813549.1">
    <property type="nucleotide sequence ID" value="XM_006813486.1"/>
</dbReference>
<dbReference type="PROSITE" id="PS50114">
    <property type="entry name" value="GATA_ZN_FINGER_2"/>
    <property type="match status" value="1"/>
</dbReference>
<sequence>MKIIEVPCRKMNRNDSKIFSGLTLADLQQYRNFFPGPDQFYEKNEGGCNTGHNDDCNVNNGNPSETGLKSLGKLDESGGDVTSDTHSENNVSDCGDMERPRSNRKVLRPSKSAMRNDPSFRGVTFKLKANLKRKARGPESQLVIDSFFSVRKRQRRQNENSLSIGRMRRSSSNIVDSGSSCSGSEHETKVAYTYHQTHRPTTGKQCASCSTRSTPLWRDAEDGTPLCNACGIRYKKYRVRCSYCWHIPKKDGKSYPNCARCGDCLRLSVIPRDREQSPISYQ</sequence>
<evidence type="ECO:0000256" key="1">
    <source>
        <dbReference type="ARBA" id="ARBA00023242"/>
    </source>
</evidence>
<keyword evidence="2" id="KW-0479">Metal-binding</keyword>
<dbReference type="PRINTS" id="PR00619">
    <property type="entry name" value="GATAZNFINGER"/>
</dbReference>
<keyword evidence="2" id="KW-0862">Zinc</keyword>
<evidence type="ECO:0000259" key="4">
    <source>
        <dbReference type="PROSITE" id="PS50114"/>
    </source>
</evidence>
<feature type="region of interest" description="Disordered" evidence="3">
    <location>
        <begin position="154"/>
        <end position="184"/>
    </location>
</feature>
<organism evidence="5 6">
    <name type="scientific">Saccoglossus kowalevskii</name>
    <name type="common">Acorn worm</name>
    <dbReference type="NCBI Taxonomy" id="10224"/>
    <lineage>
        <taxon>Eukaryota</taxon>
        <taxon>Metazoa</taxon>
        <taxon>Hemichordata</taxon>
        <taxon>Enteropneusta</taxon>
        <taxon>Harrimaniidae</taxon>
        <taxon>Saccoglossus</taxon>
    </lineage>
</organism>
<accession>A0ABM0M0K8</accession>
<name>A0ABM0M0K8_SACKO</name>
<keyword evidence="2" id="KW-0863">Zinc-finger</keyword>
<dbReference type="Proteomes" id="UP000694865">
    <property type="component" value="Unplaced"/>
</dbReference>
<dbReference type="InterPro" id="IPR053116">
    <property type="entry name" value="GATA-type_Znf_Regulator"/>
</dbReference>
<feature type="region of interest" description="Disordered" evidence="3">
    <location>
        <begin position="73"/>
        <end position="118"/>
    </location>
</feature>
<dbReference type="SMART" id="SM00401">
    <property type="entry name" value="ZnF_GATA"/>
    <property type="match status" value="1"/>
</dbReference>
<dbReference type="InterPro" id="IPR013088">
    <property type="entry name" value="Znf_NHR/GATA"/>
</dbReference>
<feature type="compositionally biased region" description="Polar residues" evidence="3">
    <location>
        <begin position="170"/>
        <end position="183"/>
    </location>
</feature>
<keyword evidence="5" id="KW-1185">Reference proteome</keyword>
<dbReference type="CDD" id="cd00202">
    <property type="entry name" value="ZnF_GATA"/>
    <property type="match status" value="1"/>
</dbReference>
<dbReference type="Gene3D" id="3.30.50.10">
    <property type="entry name" value="Erythroid Transcription Factor GATA-1, subunit A"/>
    <property type="match status" value="1"/>
</dbReference>
<feature type="compositionally biased region" description="Polar residues" evidence="3">
    <location>
        <begin position="80"/>
        <end position="92"/>
    </location>
</feature>
<keyword evidence="1" id="KW-0539">Nucleus</keyword>
<dbReference type="PANTHER" id="PTHR47341">
    <property type="entry name" value="GATA-TYPE ZINC FINGER PROTEIN 1"/>
    <property type="match status" value="1"/>
</dbReference>
<evidence type="ECO:0000313" key="5">
    <source>
        <dbReference type="Proteomes" id="UP000694865"/>
    </source>
</evidence>
<gene>
    <name evidence="6" type="primary">LOC102807996</name>
</gene>
<reference evidence="6" key="1">
    <citation type="submission" date="2025-08" db="UniProtKB">
        <authorList>
            <consortium name="RefSeq"/>
        </authorList>
    </citation>
    <scope>IDENTIFICATION</scope>
    <source>
        <tissue evidence="6">Testes</tissue>
    </source>
</reference>
<proteinExistence type="predicted"/>
<evidence type="ECO:0000256" key="3">
    <source>
        <dbReference type="SAM" id="MobiDB-lite"/>
    </source>
</evidence>
<evidence type="ECO:0000256" key="2">
    <source>
        <dbReference type="PROSITE-ProRule" id="PRU00094"/>
    </source>
</evidence>
<feature type="domain" description="GATA-type" evidence="4">
    <location>
        <begin position="200"/>
        <end position="235"/>
    </location>
</feature>
<protein>
    <submittedName>
        <fullName evidence="6">Nitrogen regulatory protein NUT1-like</fullName>
    </submittedName>
</protein>
<dbReference type="PANTHER" id="PTHR47341:SF1">
    <property type="entry name" value="GATA-TYPE ZINC FINGER PROTEIN 1"/>
    <property type="match status" value="1"/>
</dbReference>
<dbReference type="SUPFAM" id="SSF57716">
    <property type="entry name" value="Glucocorticoid receptor-like (DNA-binding domain)"/>
    <property type="match status" value="1"/>
</dbReference>
<dbReference type="InterPro" id="IPR000679">
    <property type="entry name" value="Znf_GATA"/>
</dbReference>
<dbReference type="Pfam" id="PF00320">
    <property type="entry name" value="GATA"/>
    <property type="match status" value="1"/>
</dbReference>
<dbReference type="GeneID" id="102807996"/>
<evidence type="ECO:0000313" key="6">
    <source>
        <dbReference type="RefSeq" id="XP_006813549.1"/>
    </source>
</evidence>